<evidence type="ECO:0008006" key="4">
    <source>
        <dbReference type="Google" id="ProtNLM"/>
    </source>
</evidence>
<evidence type="ECO:0000313" key="2">
    <source>
        <dbReference type="EMBL" id="SEF37944.1"/>
    </source>
</evidence>
<dbReference type="Proteomes" id="UP000198878">
    <property type="component" value="Unassembled WGS sequence"/>
</dbReference>
<keyword evidence="3" id="KW-1185">Reference proteome</keyword>
<protein>
    <recommendedName>
        <fullName evidence="4">Gluconate 2-dehydrogenase subunit 3</fullName>
    </recommendedName>
</protein>
<organism evidence="2 3">
    <name type="scientific">Amycolatopsis pretoriensis</name>
    <dbReference type="NCBI Taxonomy" id="218821"/>
    <lineage>
        <taxon>Bacteria</taxon>
        <taxon>Bacillati</taxon>
        <taxon>Actinomycetota</taxon>
        <taxon>Actinomycetes</taxon>
        <taxon>Pseudonocardiales</taxon>
        <taxon>Pseudonocardiaceae</taxon>
        <taxon>Amycolatopsis</taxon>
    </lineage>
</organism>
<dbReference type="InterPro" id="IPR006311">
    <property type="entry name" value="TAT_signal"/>
</dbReference>
<evidence type="ECO:0000313" key="3">
    <source>
        <dbReference type="Proteomes" id="UP000198878"/>
    </source>
</evidence>
<dbReference type="AlphaFoldDB" id="A0A1H5RIP0"/>
<reference evidence="3" key="1">
    <citation type="submission" date="2016-10" db="EMBL/GenBank/DDBJ databases">
        <authorList>
            <person name="Varghese N."/>
            <person name="Submissions S."/>
        </authorList>
    </citation>
    <scope>NUCLEOTIDE SEQUENCE [LARGE SCALE GENOMIC DNA]</scope>
    <source>
        <strain evidence="3">DSM 44654</strain>
    </source>
</reference>
<gene>
    <name evidence="2" type="ORF">SAMN05421837_11710</name>
</gene>
<dbReference type="RefSeq" id="WP_143051141.1">
    <property type="nucleotide sequence ID" value="NZ_FNUJ01000017.1"/>
</dbReference>
<keyword evidence="1" id="KW-0732">Signal</keyword>
<proteinExistence type="predicted"/>
<dbReference type="PROSITE" id="PS51318">
    <property type="entry name" value="TAT"/>
    <property type="match status" value="1"/>
</dbReference>
<feature type="chain" id="PRO_5011622333" description="Gluconate 2-dehydrogenase subunit 3" evidence="1">
    <location>
        <begin position="36"/>
        <end position="221"/>
    </location>
</feature>
<sequence>MAVPGERFPIGRRAVLGGAAAVPLLLAFRAAPAEAASLPPIKDAFDGLVAFLVPGRDRFSVHQGRTSTSDGGVAAGAGPALEYVYDQAIPYPLVGRPFDLNLPGAAAVAAILNLVAAEVAPASVLGPFAAAFANLSFADKVEVFRRLEEPGLADGTPVRFILDTVPTLAAFIAYSEAPVFDRATNRLTAVPLGWQLSAYQGVGEGWPEFQGYYRGIDRVPD</sequence>
<dbReference type="EMBL" id="FNUJ01000017">
    <property type="protein sequence ID" value="SEF37944.1"/>
    <property type="molecule type" value="Genomic_DNA"/>
</dbReference>
<dbReference type="STRING" id="218821.SAMN05421837_11710"/>
<name>A0A1H5RIP0_9PSEU</name>
<feature type="signal peptide" evidence="1">
    <location>
        <begin position="1"/>
        <end position="35"/>
    </location>
</feature>
<evidence type="ECO:0000256" key="1">
    <source>
        <dbReference type="SAM" id="SignalP"/>
    </source>
</evidence>
<dbReference type="OrthoDB" id="4167826at2"/>
<accession>A0A1H5RIP0</accession>